<keyword evidence="3 5" id="KW-0413">Isomerase</keyword>
<name>A0A4D7AKQ7_9FIRM</name>
<dbReference type="EMBL" id="CP034413">
    <property type="protein sequence ID" value="QCI58243.1"/>
    <property type="molecule type" value="Genomic_DNA"/>
</dbReference>
<evidence type="ECO:0000256" key="5">
    <source>
        <dbReference type="RuleBase" id="RU362028"/>
    </source>
</evidence>
<dbReference type="GO" id="GO:0140098">
    <property type="term" value="F:catalytic activity, acting on RNA"/>
    <property type="evidence" value="ECO:0007669"/>
    <property type="project" value="UniProtKB-ARBA"/>
</dbReference>
<dbReference type="Proteomes" id="UP000298642">
    <property type="component" value="Chromosome"/>
</dbReference>
<dbReference type="PROSITE" id="PS01129">
    <property type="entry name" value="PSI_RLU"/>
    <property type="match status" value="1"/>
</dbReference>
<feature type="active site" evidence="4">
    <location>
        <position position="135"/>
    </location>
</feature>
<dbReference type="PANTHER" id="PTHR21600">
    <property type="entry name" value="MITOCHONDRIAL RNA PSEUDOURIDINE SYNTHASE"/>
    <property type="match status" value="1"/>
</dbReference>
<evidence type="ECO:0000259" key="6">
    <source>
        <dbReference type="Pfam" id="PF00849"/>
    </source>
</evidence>
<evidence type="ECO:0000256" key="1">
    <source>
        <dbReference type="ARBA" id="ARBA00000073"/>
    </source>
</evidence>
<dbReference type="PANTHER" id="PTHR21600:SF44">
    <property type="entry name" value="RIBOSOMAL LARGE SUBUNIT PSEUDOURIDINE SYNTHASE D"/>
    <property type="match status" value="1"/>
</dbReference>
<dbReference type="InterPro" id="IPR006225">
    <property type="entry name" value="PsdUridine_synth_RluC/D"/>
</dbReference>
<dbReference type="GO" id="GO:0000455">
    <property type="term" value="P:enzyme-directed rRNA pseudouridine synthesis"/>
    <property type="evidence" value="ECO:0007669"/>
    <property type="project" value="TreeGrafter"/>
</dbReference>
<dbReference type="InterPro" id="IPR006224">
    <property type="entry name" value="PsdUridine_synth_RluA-like_CS"/>
</dbReference>
<comment type="function">
    <text evidence="5">Responsible for synthesis of pseudouridine from uracil.</text>
</comment>
<organism evidence="7 8">
    <name type="scientific">Dysosmobacter welbionis</name>
    <dbReference type="NCBI Taxonomy" id="2093857"/>
    <lineage>
        <taxon>Bacteria</taxon>
        <taxon>Bacillati</taxon>
        <taxon>Bacillota</taxon>
        <taxon>Clostridia</taxon>
        <taxon>Eubacteriales</taxon>
        <taxon>Oscillospiraceae</taxon>
        <taxon>Dysosmobacter</taxon>
    </lineage>
</organism>
<dbReference type="Gene3D" id="3.30.2350.10">
    <property type="entry name" value="Pseudouridine synthase"/>
    <property type="match status" value="1"/>
</dbReference>
<evidence type="ECO:0000313" key="7">
    <source>
        <dbReference type="EMBL" id="QCI58243.1"/>
    </source>
</evidence>
<keyword evidence="8" id="KW-1185">Reference proteome</keyword>
<gene>
    <name evidence="7" type="ORF">EIO64_02545</name>
</gene>
<proteinExistence type="inferred from homology"/>
<dbReference type="CDD" id="cd02869">
    <property type="entry name" value="PseudoU_synth_RluA_like"/>
    <property type="match status" value="1"/>
</dbReference>
<evidence type="ECO:0000256" key="3">
    <source>
        <dbReference type="ARBA" id="ARBA00023235"/>
    </source>
</evidence>
<dbReference type="RefSeq" id="WP_021748441.1">
    <property type="nucleotide sequence ID" value="NZ_CP034413.3"/>
</dbReference>
<dbReference type="GO" id="GO:0009982">
    <property type="term" value="F:pseudouridine synthase activity"/>
    <property type="evidence" value="ECO:0007669"/>
    <property type="project" value="InterPro"/>
</dbReference>
<dbReference type="InterPro" id="IPR050188">
    <property type="entry name" value="RluA_PseudoU_synthase"/>
</dbReference>
<protein>
    <recommendedName>
        <fullName evidence="5">Pseudouridine synthase</fullName>
        <ecNumber evidence="5">5.4.99.-</ecNumber>
    </recommendedName>
</protein>
<dbReference type="Pfam" id="PF00849">
    <property type="entry name" value="PseudoU_synth_2"/>
    <property type="match status" value="1"/>
</dbReference>
<reference evidence="8" key="1">
    <citation type="submission" date="2018-12" db="EMBL/GenBank/DDBJ databases">
        <title>Dusodibacter welbiota gen. nov., sp. nov., isolated from human faeces and emended description of the Oscillibacter genus.</title>
        <authorList>
            <person name="Le Roy T."/>
            <person name="Van der Smissen P."/>
            <person name="Delzenne N."/>
            <person name="Muccioli G."/>
            <person name="Collet J.F."/>
            <person name="Cani P.D."/>
        </authorList>
    </citation>
    <scope>NUCLEOTIDE SEQUENCE [LARGE SCALE GENOMIC DNA]</scope>
    <source>
        <strain evidence="8">J115</strain>
    </source>
</reference>
<evidence type="ECO:0000256" key="4">
    <source>
        <dbReference type="PIRSR" id="PIRSR606225-1"/>
    </source>
</evidence>
<dbReference type="AlphaFoldDB" id="A0A4D7AKQ7"/>
<dbReference type="EC" id="5.4.99.-" evidence="5"/>
<dbReference type="NCBIfam" id="TIGR00005">
    <property type="entry name" value="rluA_subfam"/>
    <property type="match status" value="1"/>
</dbReference>
<sequence length="307" mass="33620">METISYTLPPEQDGATVRHILKAALHVSSHAISRLTRTENGIRVNGIHARTVDILHTGDVLEVETSDHRPPRVRPTPGPWPLPIVWEDGHLLVVNKPAGMTAHASNFLPDTPTVAGALAWQRGADFVFHPVNRLDKGTTGLMVVAKSGYIHDRLRYALHTERFCREYRAVCIGCPDPKSGTIDAPIGRDPNSVVGRCVRPDGARAVTHYEVLGRSNGLSLLRLRPETGRTHQLRVHMASIGCPLAGDWLYGEEDPDLIPRPALHAYALDLDHPVTGEHLSLTAPIPADMARLAPELLTETECASEEI</sequence>
<accession>A0A4D7AKQ7</accession>
<dbReference type="InterPro" id="IPR006145">
    <property type="entry name" value="PsdUridine_synth_RsuA/RluA"/>
</dbReference>
<comment type="similarity">
    <text evidence="2 5">Belongs to the pseudouridine synthase RluA family.</text>
</comment>
<comment type="catalytic activity">
    <reaction evidence="1 5">
        <text>a uridine in RNA = a pseudouridine in RNA</text>
        <dbReference type="Rhea" id="RHEA:48348"/>
        <dbReference type="Rhea" id="RHEA-COMP:12068"/>
        <dbReference type="Rhea" id="RHEA-COMP:12069"/>
        <dbReference type="ChEBI" id="CHEBI:65314"/>
        <dbReference type="ChEBI" id="CHEBI:65315"/>
    </reaction>
</comment>
<evidence type="ECO:0000313" key="8">
    <source>
        <dbReference type="Proteomes" id="UP000298642"/>
    </source>
</evidence>
<dbReference type="SUPFAM" id="SSF55120">
    <property type="entry name" value="Pseudouridine synthase"/>
    <property type="match status" value="1"/>
</dbReference>
<evidence type="ECO:0000256" key="2">
    <source>
        <dbReference type="ARBA" id="ARBA00010876"/>
    </source>
</evidence>
<dbReference type="KEGG" id="obj:EIO64_02545"/>
<dbReference type="GO" id="GO:0003723">
    <property type="term" value="F:RNA binding"/>
    <property type="evidence" value="ECO:0007669"/>
    <property type="project" value="InterPro"/>
</dbReference>
<feature type="domain" description="Pseudouridine synthase RsuA/RluA-like" evidence="6">
    <location>
        <begin position="90"/>
        <end position="239"/>
    </location>
</feature>
<dbReference type="InterPro" id="IPR020103">
    <property type="entry name" value="PsdUridine_synth_cat_dom_sf"/>
</dbReference>